<sequence>MKNLRNRSFLTLLDFSQQEVEFLLNLSEDLKRAKYAGIEQPKLKGKNIALIFEKDSTRTR</sequence>
<dbReference type="EMBL" id="PYZI01000008">
    <property type="protein sequence ID" value="PTF13691.1"/>
    <property type="molecule type" value="Genomic_DNA"/>
</dbReference>
<dbReference type="InterPro" id="IPR036901">
    <property type="entry name" value="Asp/Orn_carbamoylTrfase_sf"/>
</dbReference>
<dbReference type="Gene3D" id="3.40.50.1370">
    <property type="entry name" value="Aspartate/ornithine carbamoyltransferase"/>
    <property type="match status" value="1"/>
</dbReference>
<name>A0ABX5I1D3_9STAP</name>
<dbReference type="PROSITE" id="PS00097">
    <property type="entry name" value="CARBAMOYLTRANSFERASE"/>
    <property type="match status" value="1"/>
</dbReference>
<evidence type="ECO:0000313" key="4">
    <source>
        <dbReference type="Proteomes" id="UP000242088"/>
    </source>
</evidence>
<dbReference type="InterPro" id="IPR006130">
    <property type="entry name" value="Asp/Orn_carbamoylTrfase"/>
</dbReference>
<dbReference type="EC" id="2.1.3.3" evidence="3"/>
<dbReference type="Pfam" id="PF02729">
    <property type="entry name" value="OTCace_N"/>
    <property type="match status" value="1"/>
</dbReference>
<gene>
    <name evidence="3" type="ORF">BUY47_07570</name>
</gene>
<evidence type="ECO:0000259" key="2">
    <source>
        <dbReference type="Pfam" id="PF02729"/>
    </source>
</evidence>
<feature type="non-terminal residue" evidence="3">
    <location>
        <position position="60"/>
    </location>
</feature>
<accession>A0ABX5I1D3</accession>
<keyword evidence="1 3" id="KW-0808">Transferase</keyword>
<organism evidence="3 4">
    <name type="scientific">Staphylococcus devriesei</name>
    <dbReference type="NCBI Taxonomy" id="586733"/>
    <lineage>
        <taxon>Bacteria</taxon>
        <taxon>Bacillati</taxon>
        <taxon>Bacillota</taxon>
        <taxon>Bacilli</taxon>
        <taxon>Bacillales</taxon>
        <taxon>Staphylococcaceae</taxon>
        <taxon>Staphylococcus</taxon>
    </lineage>
</organism>
<keyword evidence="4" id="KW-1185">Reference proteome</keyword>
<proteinExistence type="predicted"/>
<comment type="caution">
    <text evidence="3">The sequence shown here is derived from an EMBL/GenBank/DDBJ whole genome shotgun (WGS) entry which is preliminary data.</text>
</comment>
<dbReference type="GO" id="GO:0004585">
    <property type="term" value="F:ornithine carbamoyltransferase activity"/>
    <property type="evidence" value="ECO:0007669"/>
    <property type="project" value="UniProtKB-EC"/>
</dbReference>
<evidence type="ECO:0000256" key="1">
    <source>
        <dbReference type="ARBA" id="ARBA00022679"/>
    </source>
</evidence>
<dbReference type="SUPFAM" id="SSF53671">
    <property type="entry name" value="Aspartate/ornithine carbamoyltransferase"/>
    <property type="match status" value="1"/>
</dbReference>
<dbReference type="InterPro" id="IPR006132">
    <property type="entry name" value="Asp/Orn_carbamoyltranf_P-bd"/>
</dbReference>
<reference evidence="3 4" key="1">
    <citation type="journal article" date="2016" name="Front. Microbiol.">
        <title>Comprehensive Phylogenetic Analysis of Bovine Non-aureus Staphylococci Species Based on Whole-Genome Sequencing.</title>
        <authorList>
            <person name="Naushad S."/>
            <person name="Barkema H.W."/>
            <person name="Luby C."/>
            <person name="Condas L.A."/>
            <person name="Nobrega D.B."/>
            <person name="Carson D.A."/>
            <person name="De Buck J."/>
        </authorList>
    </citation>
    <scope>NUCLEOTIDE SEQUENCE [LARGE SCALE GENOMIC DNA]</scope>
    <source>
        <strain evidence="3 4">SNUC 1409</strain>
    </source>
</reference>
<evidence type="ECO:0000313" key="3">
    <source>
        <dbReference type="EMBL" id="PTF13691.1"/>
    </source>
</evidence>
<dbReference type="Proteomes" id="UP000242088">
    <property type="component" value="Unassembled WGS sequence"/>
</dbReference>
<protein>
    <submittedName>
        <fullName evidence="3">Ornithine carbamoyltransferase subunit F</fullName>
        <ecNumber evidence="3">2.1.3.3</ecNumber>
    </submittedName>
</protein>
<feature type="domain" description="Aspartate/ornithine carbamoyltransferase carbamoyl-P binding" evidence="2">
    <location>
        <begin position="7"/>
        <end position="60"/>
    </location>
</feature>